<evidence type="ECO:0000256" key="2">
    <source>
        <dbReference type="SAM" id="SignalP"/>
    </source>
</evidence>
<reference evidence="3 4" key="2">
    <citation type="submission" date="2018-10" db="EMBL/GenBank/DDBJ databases">
        <authorList>
            <consortium name="Pathogen Informatics"/>
        </authorList>
    </citation>
    <scope>NUCLEOTIDE SEQUENCE [LARGE SCALE GENOMIC DNA]</scope>
</reference>
<dbReference type="Proteomes" id="UP000274131">
    <property type="component" value="Unassembled WGS sequence"/>
</dbReference>
<evidence type="ECO:0000256" key="1">
    <source>
        <dbReference type="SAM" id="MobiDB-lite"/>
    </source>
</evidence>
<accession>A0A0N4VQB0</accession>
<name>A0A0N4VQB0_ENTVE</name>
<evidence type="ECO:0000313" key="3">
    <source>
        <dbReference type="EMBL" id="VDD97605.1"/>
    </source>
</evidence>
<reference evidence="5" key="1">
    <citation type="submission" date="2017-02" db="UniProtKB">
        <authorList>
            <consortium name="WormBaseParasite"/>
        </authorList>
    </citation>
    <scope>IDENTIFICATION</scope>
</reference>
<feature type="compositionally biased region" description="Basic and acidic residues" evidence="1">
    <location>
        <begin position="136"/>
        <end position="158"/>
    </location>
</feature>
<feature type="region of interest" description="Disordered" evidence="1">
    <location>
        <begin position="117"/>
        <end position="164"/>
    </location>
</feature>
<evidence type="ECO:0000313" key="5">
    <source>
        <dbReference type="WBParaSite" id="EVEC_0001320601-mRNA-1"/>
    </source>
</evidence>
<sequence length="198" mass="21909">MYSKLSLSSSVLLLLLLIPALFIDKTVGRFLTEPQGIETNTGKEQDGDEGFDGIGGSFDEPTKVEAFPDEQVLPDTAAAIDEFQSLPPTQQEKPKLQPNDESMIIVTDTNPISEDVREEFEPTQPQKARLSPPDCIPREVIEDKGERSSEELDAKEVAEDSLSPLDTGIEASTFSKVTDANMIEEPFKKVYFRPLCDD</sequence>
<keyword evidence="2" id="KW-0732">Signal</keyword>
<organism evidence="5">
    <name type="scientific">Enterobius vermicularis</name>
    <name type="common">Human pinworm</name>
    <dbReference type="NCBI Taxonomy" id="51028"/>
    <lineage>
        <taxon>Eukaryota</taxon>
        <taxon>Metazoa</taxon>
        <taxon>Ecdysozoa</taxon>
        <taxon>Nematoda</taxon>
        <taxon>Chromadorea</taxon>
        <taxon>Rhabditida</taxon>
        <taxon>Spirurina</taxon>
        <taxon>Oxyuridomorpha</taxon>
        <taxon>Oxyuroidea</taxon>
        <taxon>Oxyuridae</taxon>
        <taxon>Enterobius</taxon>
    </lineage>
</organism>
<proteinExistence type="predicted"/>
<dbReference type="WBParaSite" id="EVEC_0001320601-mRNA-1">
    <property type="protein sequence ID" value="EVEC_0001320601-mRNA-1"/>
    <property type="gene ID" value="EVEC_0001320601"/>
</dbReference>
<dbReference type="EMBL" id="UXUI01014310">
    <property type="protein sequence ID" value="VDD97605.1"/>
    <property type="molecule type" value="Genomic_DNA"/>
</dbReference>
<dbReference type="AlphaFoldDB" id="A0A0N4VQB0"/>
<evidence type="ECO:0000313" key="4">
    <source>
        <dbReference type="Proteomes" id="UP000274131"/>
    </source>
</evidence>
<gene>
    <name evidence="3" type="ORF">EVEC_LOCUS12356</name>
</gene>
<protein>
    <submittedName>
        <fullName evidence="3 5">Uncharacterized protein</fullName>
    </submittedName>
</protein>
<keyword evidence="4" id="KW-1185">Reference proteome</keyword>
<feature type="chain" id="PRO_5043123170" evidence="2">
    <location>
        <begin position="29"/>
        <end position="198"/>
    </location>
</feature>
<feature type="signal peptide" evidence="2">
    <location>
        <begin position="1"/>
        <end position="28"/>
    </location>
</feature>